<dbReference type="Gramene" id="Tc03v2_t004430.1">
    <property type="protein sequence ID" value="Tc03v2_p004430.1"/>
    <property type="gene ID" value="Tc03v2_g004430"/>
</dbReference>
<feature type="domain" description="Reverse transcriptase zinc-binding" evidence="1">
    <location>
        <begin position="230"/>
        <end position="297"/>
    </location>
</feature>
<dbReference type="InterPro" id="IPR026960">
    <property type="entry name" value="RVT-Znf"/>
</dbReference>
<reference evidence="3" key="2">
    <citation type="submission" date="2025-08" db="UniProtKB">
        <authorList>
            <consortium name="RefSeq"/>
        </authorList>
    </citation>
    <scope>IDENTIFICATION</scope>
</reference>
<evidence type="ECO:0000313" key="2">
    <source>
        <dbReference type="Proteomes" id="UP000694886"/>
    </source>
</evidence>
<dbReference type="KEGG" id="tcc:18604375"/>
<sequence>MLGIKNEQWEGFYLGMPLISGGSKRQIFSYVKARVTKRVLNWKNKFLSAAGRETLIKAVAQAVPNYVMSCFKLPKAICKYIDSVIARFWWNGDDSKRKRSIKESQQILKKGLVWRVGNGNDIQVLEDSWIPYETPRVAMAYEENVSNSMMVSELIDARGGKWDEVKVKLCFPLYESNLILSIPLSVRLPVDRQVWVVSKHGQYTVKFGYRLISSLLDDSEPGCSSDSFDGFWKEVWKLSIPRKIIFFMWKALKGALPTKKALSHRKNNVDNICVFCQEDEETDFHILCYCQFARATWLSSKWGFRDIGAHSTSVFDWIFQVLKLGLDMNNQYHMAMEVSATENRVLETENRGFRSRGLTLHSDVAMDQVDGTTRVGAGFIIRRLNGGFFCAVGRKIQYCANNQVVTGWIKKQQFTGALEHLIEDCTILMERINCQAIDFCSRETNRTAHSIAQIAKRIMDEMIEWKDSSHLPVLIQEAVDNDRVLFLRHEG</sequence>
<organism evidence="2 3">
    <name type="scientific">Theobroma cacao</name>
    <name type="common">Cacao</name>
    <name type="synonym">Cocoa</name>
    <dbReference type="NCBI Taxonomy" id="3641"/>
    <lineage>
        <taxon>Eukaryota</taxon>
        <taxon>Viridiplantae</taxon>
        <taxon>Streptophyta</taxon>
        <taxon>Embryophyta</taxon>
        <taxon>Tracheophyta</taxon>
        <taxon>Spermatophyta</taxon>
        <taxon>Magnoliopsida</taxon>
        <taxon>eudicotyledons</taxon>
        <taxon>Gunneridae</taxon>
        <taxon>Pentapetalae</taxon>
        <taxon>rosids</taxon>
        <taxon>malvids</taxon>
        <taxon>Malvales</taxon>
        <taxon>Malvaceae</taxon>
        <taxon>Byttnerioideae</taxon>
        <taxon>Theobroma</taxon>
    </lineage>
</organism>
<dbReference type="Pfam" id="PF13966">
    <property type="entry name" value="zf-RVT"/>
    <property type="match status" value="1"/>
</dbReference>
<dbReference type="RefSeq" id="XP_017972505.1">
    <property type="nucleotide sequence ID" value="XM_018117016.1"/>
</dbReference>
<dbReference type="Proteomes" id="UP000694886">
    <property type="component" value="Chromosome 3"/>
</dbReference>
<evidence type="ECO:0000259" key="1">
    <source>
        <dbReference type="Pfam" id="PF13966"/>
    </source>
</evidence>
<reference evidence="2" key="1">
    <citation type="journal article" date="1997" name="Nucleic Acids Res.">
        <title>tRNAscan-SE: a program for improved detection of transfer RNA genes in genomic sequence.</title>
        <authorList>
            <person name="Lowe T.M."/>
            <person name="Eddy S.R."/>
        </authorList>
    </citation>
    <scope>NUCLEOTIDE SEQUENCE [LARGE SCALE GENOMIC DNA]</scope>
    <source>
        <strain evidence="2">r\B97-61/B2</strain>
    </source>
</reference>
<name>A0AB32W0S8_THECC</name>
<gene>
    <name evidence="3" type="primary">LOC18604375</name>
</gene>
<protein>
    <submittedName>
        <fullName evidence="3">Uncharacterized protein LOC18604375</fullName>
    </submittedName>
</protein>
<evidence type="ECO:0000313" key="3">
    <source>
        <dbReference type="RefSeq" id="XP_017972505.1"/>
    </source>
</evidence>
<dbReference type="PANTHER" id="PTHR33116:SF86">
    <property type="entry name" value="REVERSE TRANSCRIPTASE DOMAIN-CONTAINING PROTEIN"/>
    <property type="match status" value="1"/>
</dbReference>
<proteinExistence type="predicted"/>
<dbReference type="AlphaFoldDB" id="A0AB32W0S8"/>
<dbReference type="GeneID" id="18604375"/>
<dbReference type="PANTHER" id="PTHR33116">
    <property type="entry name" value="REVERSE TRANSCRIPTASE ZINC-BINDING DOMAIN-CONTAINING PROTEIN-RELATED-RELATED"/>
    <property type="match status" value="1"/>
</dbReference>
<accession>A0AB32W0S8</accession>